<dbReference type="PANTHER" id="PTHR44051">
    <property type="entry name" value="GLUTATHIONE S-TRANSFERASE-RELATED"/>
    <property type="match status" value="1"/>
</dbReference>
<evidence type="ECO:0000313" key="3">
    <source>
        <dbReference type="Proteomes" id="UP000248916"/>
    </source>
</evidence>
<name>A0A2W7N493_9RHOB</name>
<dbReference type="RefSeq" id="WP_111537867.1">
    <property type="nucleotide sequence ID" value="NZ_QKZL01000012.1"/>
</dbReference>
<evidence type="ECO:0000313" key="2">
    <source>
        <dbReference type="EMBL" id="PZX14910.1"/>
    </source>
</evidence>
<evidence type="ECO:0000259" key="1">
    <source>
        <dbReference type="PROSITE" id="PS50404"/>
    </source>
</evidence>
<comment type="caution">
    <text evidence="2">The sequence shown here is derived from an EMBL/GenBank/DDBJ whole genome shotgun (WGS) entry which is preliminary data.</text>
</comment>
<dbReference type="CDD" id="cd03207">
    <property type="entry name" value="GST_C_8"/>
    <property type="match status" value="1"/>
</dbReference>
<dbReference type="GO" id="GO:0016740">
    <property type="term" value="F:transferase activity"/>
    <property type="evidence" value="ECO:0007669"/>
    <property type="project" value="UniProtKB-KW"/>
</dbReference>
<dbReference type="SUPFAM" id="SSF52833">
    <property type="entry name" value="Thioredoxin-like"/>
    <property type="match status" value="1"/>
</dbReference>
<dbReference type="FunFam" id="3.40.30.10:FF:000331">
    <property type="entry name" value="Glutathione S-transferase"/>
    <property type="match status" value="1"/>
</dbReference>
<dbReference type="InterPro" id="IPR040079">
    <property type="entry name" value="Glutathione_S-Trfase"/>
</dbReference>
<dbReference type="Proteomes" id="UP000248916">
    <property type="component" value="Unassembled WGS sequence"/>
</dbReference>
<dbReference type="PANTHER" id="PTHR44051:SF8">
    <property type="entry name" value="GLUTATHIONE S-TRANSFERASE GSTA"/>
    <property type="match status" value="1"/>
</dbReference>
<dbReference type="SUPFAM" id="SSF47616">
    <property type="entry name" value="GST C-terminal domain-like"/>
    <property type="match status" value="1"/>
</dbReference>
<dbReference type="InterPro" id="IPR036282">
    <property type="entry name" value="Glutathione-S-Trfase_C_sf"/>
</dbReference>
<dbReference type="CDD" id="cd03046">
    <property type="entry name" value="GST_N_GTT1_like"/>
    <property type="match status" value="1"/>
</dbReference>
<gene>
    <name evidence="2" type="ORF">LX81_02761</name>
</gene>
<reference evidence="2 3" key="1">
    <citation type="submission" date="2018-06" db="EMBL/GenBank/DDBJ databases">
        <title>Genomic Encyclopedia of Archaeal and Bacterial Type Strains, Phase II (KMG-II): from individual species to whole genera.</title>
        <authorList>
            <person name="Goeker M."/>
        </authorList>
    </citation>
    <scope>NUCLEOTIDE SEQUENCE [LARGE SCALE GENOMIC DNA]</scope>
    <source>
        <strain evidence="2 3">DSM 22009</strain>
    </source>
</reference>
<dbReference type="PROSITE" id="PS50404">
    <property type="entry name" value="GST_NTER"/>
    <property type="match status" value="1"/>
</dbReference>
<keyword evidence="3" id="KW-1185">Reference proteome</keyword>
<accession>A0A2W7N493</accession>
<dbReference type="InterPro" id="IPR036249">
    <property type="entry name" value="Thioredoxin-like_sf"/>
</dbReference>
<protein>
    <submittedName>
        <fullName evidence="2">Glutathione S-transferase</fullName>
    </submittedName>
</protein>
<sequence length="223" mass="25022">MPSDPVLTVFRASPDGGRGLARDMPVRWALEEVGRSYDEERVSLAELKASAHRARHPFGQIPTFRRGDLMLFESGAIVLSIARRDPGLLPTDETAAERVVSWMFAALTTIEPPIVEREQAGYLERDRPWFAARQALLDERIRLRLGELAAALGQRAWLEGEFSAADLIMITVLRRLEGTDLASEYRTLADYVARGTARPAYLRAFRAQKAAFDESHEEVPHAH</sequence>
<dbReference type="AlphaFoldDB" id="A0A2W7N493"/>
<dbReference type="InterPro" id="IPR004045">
    <property type="entry name" value="Glutathione_S-Trfase_N"/>
</dbReference>
<dbReference type="SFLD" id="SFLDS00019">
    <property type="entry name" value="Glutathione_Transferase_(cytos"/>
    <property type="match status" value="1"/>
</dbReference>
<proteinExistence type="predicted"/>
<feature type="domain" description="GST N-terminal" evidence="1">
    <location>
        <begin position="10"/>
        <end position="89"/>
    </location>
</feature>
<dbReference type="Gene3D" id="3.40.30.10">
    <property type="entry name" value="Glutaredoxin"/>
    <property type="match status" value="1"/>
</dbReference>
<keyword evidence="2" id="KW-0808">Transferase</keyword>
<dbReference type="Gene3D" id="1.20.1050.10">
    <property type="match status" value="1"/>
</dbReference>
<dbReference type="EMBL" id="QKZL01000012">
    <property type="protein sequence ID" value="PZX14910.1"/>
    <property type="molecule type" value="Genomic_DNA"/>
</dbReference>
<dbReference type="Pfam" id="PF02798">
    <property type="entry name" value="GST_N"/>
    <property type="match status" value="1"/>
</dbReference>
<organism evidence="2 3">
    <name type="scientific">Palleronia aestuarii</name>
    <dbReference type="NCBI Taxonomy" id="568105"/>
    <lineage>
        <taxon>Bacteria</taxon>
        <taxon>Pseudomonadati</taxon>
        <taxon>Pseudomonadota</taxon>
        <taxon>Alphaproteobacteria</taxon>
        <taxon>Rhodobacterales</taxon>
        <taxon>Roseobacteraceae</taxon>
        <taxon>Palleronia</taxon>
    </lineage>
</organism>
<dbReference type="SFLD" id="SFLDG00358">
    <property type="entry name" value="Main_(cytGST)"/>
    <property type="match status" value="1"/>
</dbReference>
<dbReference type="OrthoDB" id="9811242at2"/>